<evidence type="ECO:0000256" key="11">
    <source>
        <dbReference type="ARBA" id="ARBA00023136"/>
    </source>
</evidence>
<dbReference type="SMART" id="SM00184">
    <property type="entry name" value="RING"/>
    <property type="match status" value="1"/>
</dbReference>
<dbReference type="GO" id="GO:0000325">
    <property type="term" value="C:plant-type vacuole"/>
    <property type="evidence" value="ECO:0007669"/>
    <property type="project" value="TreeGrafter"/>
</dbReference>
<evidence type="ECO:0000256" key="6">
    <source>
        <dbReference type="ARBA" id="ARBA00022723"/>
    </source>
</evidence>
<protein>
    <recommendedName>
        <fullName evidence="3">RING-type E3 ubiquitin transferase</fullName>
        <ecNumber evidence="3">2.3.2.27</ecNumber>
    </recommendedName>
</protein>
<keyword evidence="7 12" id="KW-0863">Zinc-finger</keyword>
<feature type="domain" description="RING-type" evidence="13">
    <location>
        <begin position="32"/>
        <end position="75"/>
    </location>
</feature>
<evidence type="ECO:0000256" key="1">
    <source>
        <dbReference type="ARBA" id="ARBA00000900"/>
    </source>
</evidence>
<dbReference type="GO" id="GO:0061630">
    <property type="term" value="F:ubiquitin protein ligase activity"/>
    <property type="evidence" value="ECO:0007669"/>
    <property type="project" value="UniProtKB-EC"/>
</dbReference>
<accession>A0AAD3S8P5</accession>
<dbReference type="PROSITE" id="PS50089">
    <property type="entry name" value="ZF_RING_2"/>
    <property type="match status" value="1"/>
</dbReference>
<evidence type="ECO:0000256" key="3">
    <source>
        <dbReference type="ARBA" id="ARBA00012483"/>
    </source>
</evidence>
<organism evidence="14 15">
    <name type="scientific">Nepenthes gracilis</name>
    <name type="common">Slender pitcher plant</name>
    <dbReference type="NCBI Taxonomy" id="150966"/>
    <lineage>
        <taxon>Eukaryota</taxon>
        <taxon>Viridiplantae</taxon>
        <taxon>Streptophyta</taxon>
        <taxon>Embryophyta</taxon>
        <taxon>Tracheophyta</taxon>
        <taxon>Spermatophyta</taxon>
        <taxon>Magnoliopsida</taxon>
        <taxon>eudicotyledons</taxon>
        <taxon>Gunneridae</taxon>
        <taxon>Pentapetalae</taxon>
        <taxon>Caryophyllales</taxon>
        <taxon>Nepenthaceae</taxon>
        <taxon>Nepenthes</taxon>
    </lineage>
</organism>
<evidence type="ECO:0000256" key="2">
    <source>
        <dbReference type="ARBA" id="ARBA00004141"/>
    </source>
</evidence>
<dbReference type="InterPro" id="IPR001841">
    <property type="entry name" value="Znf_RING"/>
</dbReference>
<proteinExistence type="predicted"/>
<comment type="caution">
    <text evidence="14">The sequence shown here is derived from an EMBL/GenBank/DDBJ whole genome shotgun (WGS) entry which is preliminary data.</text>
</comment>
<keyword evidence="6" id="KW-0479">Metal-binding</keyword>
<evidence type="ECO:0000256" key="10">
    <source>
        <dbReference type="ARBA" id="ARBA00022989"/>
    </source>
</evidence>
<dbReference type="AlphaFoldDB" id="A0AAD3S8P5"/>
<evidence type="ECO:0000256" key="4">
    <source>
        <dbReference type="ARBA" id="ARBA00022679"/>
    </source>
</evidence>
<sequence length="106" mass="12214">MKDFARFIFSFIGLRSKLEVQLGGDLKDDELCCVCLSRLLKGGEDIRVLPCSHELHSHCVDRWFSLCSRTCPICRYLVEDDHNSFDKDAMTEDMVSWFSSFHVAGF</sequence>
<keyword evidence="8" id="KW-0833">Ubl conjugation pathway</keyword>
<keyword evidence="5" id="KW-0812">Transmembrane</keyword>
<dbReference type="InterPro" id="IPR013083">
    <property type="entry name" value="Znf_RING/FYVE/PHD"/>
</dbReference>
<dbReference type="EC" id="2.3.2.27" evidence="3"/>
<dbReference type="SUPFAM" id="SSF57850">
    <property type="entry name" value="RING/U-box"/>
    <property type="match status" value="1"/>
</dbReference>
<keyword evidence="11" id="KW-0472">Membrane</keyword>
<keyword evidence="15" id="KW-1185">Reference proteome</keyword>
<dbReference type="GO" id="GO:0016020">
    <property type="term" value="C:membrane"/>
    <property type="evidence" value="ECO:0007669"/>
    <property type="project" value="UniProtKB-SubCell"/>
</dbReference>
<evidence type="ECO:0000256" key="8">
    <source>
        <dbReference type="ARBA" id="ARBA00022786"/>
    </source>
</evidence>
<dbReference type="PANTHER" id="PTHR45977:SF13">
    <property type="entry name" value="GB|AAF27103.1"/>
    <property type="match status" value="1"/>
</dbReference>
<comment type="subcellular location">
    <subcellularLocation>
        <location evidence="2">Membrane</location>
        <topology evidence="2">Multi-pass membrane protein</topology>
    </subcellularLocation>
</comment>
<evidence type="ECO:0000256" key="9">
    <source>
        <dbReference type="ARBA" id="ARBA00022833"/>
    </source>
</evidence>
<evidence type="ECO:0000256" key="7">
    <source>
        <dbReference type="ARBA" id="ARBA00022771"/>
    </source>
</evidence>
<keyword evidence="10" id="KW-1133">Transmembrane helix</keyword>
<dbReference type="GO" id="GO:0016567">
    <property type="term" value="P:protein ubiquitination"/>
    <property type="evidence" value="ECO:0007669"/>
    <property type="project" value="TreeGrafter"/>
</dbReference>
<dbReference type="Pfam" id="PF13639">
    <property type="entry name" value="zf-RING_2"/>
    <property type="match status" value="1"/>
</dbReference>
<dbReference type="GO" id="GO:0008270">
    <property type="term" value="F:zinc ion binding"/>
    <property type="evidence" value="ECO:0007669"/>
    <property type="project" value="UniProtKB-KW"/>
</dbReference>
<evidence type="ECO:0000313" key="14">
    <source>
        <dbReference type="EMBL" id="GMH06575.1"/>
    </source>
</evidence>
<evidence type="ECO:0000313" key="15">
    <source>
        <dbReference type="Proteomes" id="UP001279734"/>
    </source>
</evidence>
<reference evidence="14" key="1">
    <citation type="submission" date="2023-05" db="EMBL/GenBank/DDBJ databases">
        <title>Nepenthes gracilis genome sequencing.</title>
        <authorList>
            <person name="Fukushima K."/>
        </authorList>
    </citation>
    <scope>NUCLEOTIDE SEQUENCE</scope>
    <source>
        <strain evidence="14">SING2019-196</strain>
    </source>
</reference>
<dbReference type="PANTHER" id="PTHR45977">
    <property type="entry name" value="TARGET OF ERK KINASE MPK-1"/>
    <property type="match status" value="1"/>
</dbReference>
<evidence type="ECO:0000259" key="13">
    <source>
        <dbReference type="PROSITE" id="PS50089"/>
    </source>
</evidence>
<evidence type="ECO:0000256" key="12">
    <source>
        <dbReference type="PROSITE-ProRule" id="PRU00175"/>
    </source>
</evidence>
<dbReference type="EMBL" id="BSYO01000006">
    <property type="protein sequence ID" value="GMH06575.1"/>
    <property type="molecule type" value="Genomic_DNA"/>
</dbReference>
<evidence type="ECO:0000256" key="5">
    <source>
        <dbReference type="ARBA" id="ARBA00022692"/>
    </source>
</evidence>
<gene>
    <name evidence="14" type="ORF">Nepgr_008415</name>
</gene>
<dbReference type="Gene3D" id="3.30.40.10">
    <property type="entry name" value="Zinc/RING finger domain, C3HC4 (zinc finger)"/>
    <property type="match status" value="1"/>
</dbReference>
<dbReference type="GO" id="GO:0006511">
    <property type="term" value="P:ubiquitin-dependent protein catabolic process"/>
    <property type="evidence" value="ECO:0007669"/>
    <property type="project" value="TreeGrafter"/>
</dbReference>
<name>A0AAD3S8P5_NEPGR</name>
<dbReference type="Proteomes" id="UP001279734">
    <property type="component" value="Unassembled WGS sequence"/>
</dbReference>
<keyword evidence="4" id="KW-0808">Transferase</keyword>
<comment type="catalytic activity">
    <reaction evidence="1">
        <text>S-ubiquitinyl-[E2 ubiquitin-conjugating enzyme]-L-cysteine + [acceptor protein]-L-lysine = [E2 ubiquitin-conjugating enzyme]-L-cysteine + N(6)-ubiquitinyl-[acceptor protein]-L-lysine.</text>
        <dbReference type="EC" id="2.3.2.27"/>
    </reaction>
</comment>
<keyword evidence="9" id="KW-0862">Zinc</keyword>